<sequence length="38" mass="4614">MWHFSAMFKLIFYGVSWNEVAVEVLKRNKKEEILQKTL</sequence>
<gene>
    <name evidence="1" type="ORF">HMPREF9145_1402</name>
</gene>
<reference evidence="1 2" key="1">
    <citation type="submission" date="2013-08" db="EMBL/GenBank/DDBJ databases">
        <authorList>
            <person name="Durkin A.S."/>
            <person name="Haft D.R."/>
            <person name="McCorrison J."/>
            <person name="Torralba M."/>
            <person name="Gillis M."/>
            <person name="Haft D.H."/>
            <person name="Methe B."/>
            <person name="Sutton G."/>
            <person name="Nelson K.E."/>
        </authorList>
    </citation>
    <scope>NUCLEOTIDE SEQUENCE [LARGE SCALE GENOMIC DNA]</scope>
    <source>
        <strain evidence="1 2">F0493</strain>
    </source>
</reference>
<dbReference type="AlphaFoldDB" id="U2L0S1"/>
<protein>
    <submittedName>
        <fullName evidence="1">Uncharacterized protein</fullName>
    </submittedName>
</protein>
<dbReference type="PATRIC" id="fig|1395125.3.peg.2779"/>
<evidence type="ECO:0000313" key="2">
    <source>
        <dbReference type="Proteomes" id="UP000017023"/>
    </source>
</evidence>
<dbReference type="Proteomes" id="UP000017023">
    <property type="component" value="Unassembled WGS sequence"/>
</dbReference>
<accession>U2L0S1</accession>
<proteinExistence type="predicted"/>
<evidence type="ECO:0000313" key="1">
    <source>
        <dbReference type="EMBL" id="ERJ97960.1"/>
    </source>
</evidence>
<dbReference type="EMBL" id="AWGW01000032">
    <property type="protein sequence ID" value="ERJ97960.1"/>
    <property type="molecule type" value="Genomic_DNA"/>
</dbReference>
<name>U2L0S1_9BACT</name>
<comment type="caution">
    <text evidence="1">The sequence shown here is derived from an EMBL/GenBank/DDBJ whole genome shotgun (WGS) entry which is preliminary data.</text>
</comment>
<organism evidence="1 2">
    <name type="scientific">Segatella salivae F0493</name>
    <dbReference type="NCBI Taxonomy" id="1395125"/>
    <lineage>
        <taxon>Bacteria</taxon>
        <taxon>Pseudomonadati</taxon>
        <taxon>Bacteroidota</taxon>
        <taxon>Bacteroidia</taxon>
        <taxon>Bacteroidales</taxon>
        <taxon>Prevotellaceae</taxon>
        <taxon>Segatella</taxon>
    </lineage>
</organism>